<dbReference type="GO" id="GO:0015562">
    <property type="term" value="F:efflux transmembrane transporter activity"/>
    <property type="evidence" value="ECO:0007669"/>
    <property type="project" value="TreeGrafter"/>
</dbReference>
<dbReference type="RefSeq" id="WP_012174640.1">
    <property type="nucleotide sequence ID" value="NC_009943.1"/>
</dbReference>
<evidence type="ECO:0000256" key="4">
    <source>
        <dbReference type="SAM" id="Phobius"/>
    </source>
</evidence>
<dbReference type="KEGG" id="dol:Dole_1216"/>
<keyword evidence="4" id="KW-0812">Transmembrane</keyword>
<keyword evidence="4" id="KW-0472">Membrane</keyword>
<evidence type="ECO:0000259" key="7">
    <source>
        <dbReference type="Pfam" id="PF25967"/>
    </source>
</evidence>
<keyword evidence="9" id="KW-1185">Reference proteome</keyword>
<dbReference type="OrthoDB" id="9800209at2"/>
<dbReference type="AlphaFoldDB" id="A8ZXR4"/>
<evidence type="ECO:0000313" key="8">
    <source>
        <dbReference type="EMBL" id="ABW67022.1"/>
    </source>
</evidence>
<dbReference type="InterPro" id="IPR006143">
    <property type="entry name" value="RND_pump_MFP"/>
</dbReference>
<dbReference type="Gene3D" id="1.10.287.470">
    <property type="entry name" value="Helix hairpin bin"/>
    <property type="match status" value="1"/>
</dbReference>
<dbReference type="PANTHER" id="PTHR30469">
    <property type="entry name" value="MULTIDRUG RESISTANCE PROTEIN MDTA"/>
    <property type="match status" value="1"/>
</dbReference>
<dbReference type="InterPro" id="IPR058627">
    <property type="entry name" value="MdtA-like_C"/>
</dbReference>
<reference evidence="8 9" key="1">
    <citation type="submission" date="2007-10" db="EMBL/GenBank/DDBJ databases">
        <title>Complete sequence of Desulfococcus oleovorans Hxd3.</title>
        <authorList>
            <consortium name="US DOE Joint Genome Institute"/>
            <person name="Copeland A."/>
            <person name="Lucas S."/>
            <person name="Lapidus A."/>
            <person name="Barry K."/>
            <person name="Glavina del Rio T."/>
            <person name="Dalin E."/>
            <person name="Tice H."/>
            <person name="Pitluck S."/>
            <person name="Kiss H."/>
            <person name="Brettin T."/>
            <person name="Bruce D."/>
            <person name="Detter J.C."/>
            <person name="Han C."/>
            <person name="Schmutz J."/>
            <person name="Larimer F."/>
            <person name="Land M."/>
            <person name="Hauser L."/>
            <person name="Kyrpides N."/>
            <person name="Kim E."/>
            <person name="Wawrik B."/>
            <person name="Richardson P."/>
        </authorList>
    </citation>
    <scope>NUCLEOTIDE SEQUENCE [LARGE SCALE GENOMIC DNA]</scope>
    <source>
        <strain evidence="9">DSM 6200 / JCM 39069 / Hxd3</strain>
    </source>
</reference>
<feature type="transmembrane region" description="Helical" evidence="4">
    <location>
        <begin position="21"/>
        <end position="41"/>
    </location>
</feature>
<feature type="domain" description="Multidrug resistance protein MdtA-like barrel-sandwich hybrid" evidence="5">
    <location>
        <begin position="90"/>
        <end position="213"/>
    </location>
</feature>
<sequence length="379" mass="41052">MNTPYTEGPIKRPLAKRTLRAILGYGVPALVIVLLIVIFMARKAGVDTRRQAELGQDQAAVNVVTYTVAPRDISDRINLPGTLSAWVNLNVVSQVAGEVLEKNARDGAVVKKNEKLAVIDSRKYKNAYDAANASLESALATQQRLTELYREQLASKSDLDAANAAVENYRAAMETAALDLDRCVIRAPIAGIINRVFIEKGQVLAPGQEVAEILQIDPVKVTVGIPESDVPSVRGLEEFTVTIAALGGQTFSGKKHFLSKTADPMARLYDLEILVKNPDARILPDMFARVNVVKKTVENAVVIPLYAVTSNAVHTVMVEKEGMVHRREVTLGITEGFNVEISSGLAFGEQVVVMGQKQVADGQPVNVTRTVTDPEAAMQ</sequence>
<comment type="subcellular location">
    <subcellularLocation>
        <location evidence="1">Cell envelope</location>
    </subcellularLocation>
</comment>
<dbReference type="InterPro" id="IPR058792">
    <property type="entry name" value="Beta-barrel_RND_2"/>
</dbReference>
<name>A8ZXR4_DESOH</name>
<evidence type="ECO:0000256" key="2">
    <source>
        <dbReference type="ARBA" id="ARBA00009477"/>
    </source>
</evidence>
<dbReference type="Pfam" id="PF25967">
    <property type="entry name" value="RND-MFP_C"/>
    <property type="match status" value="1"/>
</dbReference>
<dbReference type="STRING" id="96561.Dole_1216"/>
<dbReference type="GO" id="GO:1990281">
    <property type="term" value="C:efflux pump complex"/>
    <property type="evidence" value="ECO:0007669"/>
    <property type="project" value="TreeGrafter"/>
</dbReference>
<dbReference type="InterPro" id="IPR058625">
    <property type="entry name" value="MdtA-like_BSH"/>
</dbReference>
<accession>A8ZXR4</accession>
<dbReference type="Gene3D" id="2.40.30.170">
    <property type="match status" value="1"/>
</dbReference>
<dbReference type="NCBIfam" id="TIGR01730">
    <property type="entry name" value="RND_mfp"/>
    <property type="match status" value="1"/>
</dbReference>
<dbReference type="eggNOG" id="COG0845">
    <property type="taxonomic scope" value="Bacteria"/>
</dbReference>
<dbReference type="Proteomes" id="UP000008561">
    <property type="component" value="Chromosome"/>
</dbReference>
<dbReference type="Pfam" id="PF25954">
    <property type="entry name" value="Beta-barrel_RND_2"/>
    <property type="match status" value="1"/>
</dbReference>
<dbReference type="Gene3D" id="2.40.50.100">
    <property type="match status" value="1"/>
</dbReference>
<dbReference type="HOGENOM" id="CLU_018816_1_2_7"/>
<feature type="domain" description="Multidrug resistance protein MdtA-like C-terminal permuted SH3" evidence="7">
    <location>
        <begin position="299"/>
        <end position="356"/>
    </location>
</feature>
<evidence type="ECO:0000256" key="3">
    <source>
        <dbReference type="ARBA" id="ARBA00022448"/>
    </source>
</evidence>
<feature type="domain" description="CusB-like beta-barrel" evidence="6">
    <location>
        <begin position="221"/>
        <end position="294"/>
    </location>
</feature>
<keyword evidence="3" id="KW-0813">Transport</keyword>
<evidence type="ECO:0000259" key="6">
    <source>
        <dbReference type="Pfam" id="PF25954"/>
    </source>
</evidence>
<dbReference type="SUPFAM" id="SSF111369">
    <property type="entry name" value="HlyD-like secretion proteins"/>
    <property type="match status" value="1"/>
</dbReference>
<dbReference type="Gene3D" id="2.40.420.20">
    <property type="match status" value="1"/>
</dbReference>
<dbReference type="Pfam" id="PF25917">
    <property type="entry name" value="BSH_RND"/>
    <property type="match status" value="1"/>
</dbReference>
<evidence type="ECO:0000259" key="5">
    <source>
        <dbReference type="Pfam" id="PF25917"/>
    </source>
</evidence>
<organism evidence="8 9">
    <name type="scientific">Desulfosudis oleivorans (strain DSM 6200 / JCM 39069 / Hxd3)</name>
    <name type="common">Desulfococcus oleovorans</name>
    <dbReference type="NCBI Taxonomy" id="96561"/>
    <lineage>
        <taxon>Bacteria</taxon>
        <taxon>Pseudomonadati</taxon>
        <taxon>Thermodesulfobacteriota</taxon>
        <taxon>Desulfobacteria</taxon>
        <taxon>Desulfobacterales</taxon>
        <taxon>Desulfosudaceae</taxon>
        <taxon>Desulfosudis</taxon>
    </lineage>
</organism>
<protein>
    <submittedName>
        <fullName evidence="8">Efflux transporter, RND family, MFP subunit</fullName>
    </submittedName>
</protein>
<proteinExistence type="inferred from homology"/>
<evidence type="ECO:0000313" key="9">
    <source>
        <dbReference type="Proteomes" id="UP000008561"/>
    </source>
</evidence>
<comment type="similarity">
    <text evidence="2">Belongs to the membrane fusion protein (MFP) (TC 8.A.1) family.</text>
</comment>
<dbReference type="EMBL" id="CP000859">
    <property type="protein sequence ID" value="ABW67022.1"/>
    <property type="molecule type" value="Genomic_DNA"/>
</dbReference>
<keyword evidence="4" id="KW-1133">Transmembrane helix</keyword>
<evidence type="ECO:0000256" key="1">
    <source>
        <dbReference type="ARBA" id="ARBA00004196"/>
    </source>
</evidence>
<gene>
    <name evidence="8" type="ordered locus">Dole_1216</name>
</gene>